<dbReference type="Proteomes" id="UP000198836">
    <property type="component" value="Unassembled WGS sequence"/>
</dbReference>
<dbReference type="InterPro" id="IPR029044">
    <property type="entry name" value="Nucleotide-diphossugar_trans"/>
</dbReference>
<keyword evidence="2" id="KW-1185">Reference proteome</keyword>
<dbReference type="STRING" id="332999.SAMN04488511_10320"/>
<gene>
    <name evidence="1" type="ORF">SAMN04488511_10320</name>
</gene>
<dbReference type="SUPFAM" id="SSF53448">
    <property type="entry name" value="Nucleotide-diphospho-sugar transferases"/>
    <property type="match status" value="1"/>
</dbReference>
<protein>
    <recommendedName>
        <fullName evidence="3">Glycosyltransferase, GT2 family</fullName>
    </recommendedName>
</protein>
<evidence type="ECO:0000313" key="1">
    <source>
        <dbReference type="EMBL" id="SFA42238.1"/>
    </source>
</evidence>
<organism evidence="1 2">
    <name type="scientific">Pedobacter suwonensis</name>
    <dbReference type="NCBI Taxonomy" id="332999"/>
    <lineage>
        <taxon>Bacteria</taxon>
        <taxon>Pseudomonadati</taxon>
        <taxon>Bacteroidota</taxon>
        <taxon>Sphingobacteriia</taxon>
        <taxon>Sphingobacteriales</taxon>
        <taxon>Sphingobacteriaceae</taxon>
        <taxon>Pedobacter</taxon>
    </lineage>
</organism>
<dbReference type="EMBL" id="FOJM01000003">
    <property type="protein sequence ID" value="SFA42238.1"/>
    <property type="molecule type" value="Genomic_DNA"/>
</dbReference>
<dbReference type="Gene3D" id="3.90.550.10">
    <property type="entry name" value="Spore Coat Polysaccharide Biosynthesis Protein SpsA, Chain A"/>
    <property type="match status" value="1"/>
</dbReference>
<evidence type="ECO:0000313" key="2">
    <source>
        <dbReference type="Proteomes" id="UP000198836"/>
    </source>
</evidence>
<reference evidence="2" key="1">
    <citation type="submission" date="2016-10" db="EMBL/GenBank/DDBJ databases">
        <authorList>
            <person name="Varghese N."/>
            <person name="Submissions S."/>
        </authorList>
    </citation>
    <scope>NUCLEOTIDE SEQUENCE [LARGE SCALE GENOMIC DNA]</scope>
    <source>
        <strain evidence="2">DSM 18130</strain>
    </source>
</reference>
<evidence type="ECO:0008006" key="3">
    <source>
        <dbReference type="Google" id="ProtNLM"/>
    </source>
</evidence>
<name>A0A1I0SRR8_9SPHI</name>
<proteinExistence type="predicted"/>
<accession>A0A1I0SRR8</accession>
<sequence>MILSFDIQFVIVLYKCKLEESISFVSLSAALAKQPDSQVAKHSLYVYDNSPYIQQPTPESNVWDICYQSDLANGGLSIAYNTAAQYAKNNNKKYLMLLDQDTLFPENSLAVYLEGINSHPDIKLFAPIMRIQNGQIMSPCRYIYKWGKLIDHIVPRVDNLAVHVPVNSGLCIHLESYFDVGGYNEKVKIDGADFQFISRFQKKHQQFYILDLTLHQDFSMFEEDPDKIITRYKLFLKDVNNFETHHWLDRFYFYRIICIRTLKLTLQTRKLEIMRIFFKNLFQSNV</sequence>
<dbReference type="AlphaFoldDB" id="A0A1I0SRR8"/>
<dbReference type="OrthoDB" id="1351873at2"/>